<dbReference type="SUPFAM" id="SSF46689">
    <property type="entry name" value="Homeodomain-like"/>
    <property type="match status" value="1"/>
</dbReference>
<keyword evidence="3" id="KW-1185">Reference proteome</keyword>
<feature type="compositionally biased region" description="Acidic residues" evidence="1">
    <location>
        <begin position="261"/>
        <end position="272"/>
    </location>
</feature>
<gene>
    <name evidence="2" type="ORF">DFH05DRAFT_734202</name>
</gene>
<sequence>MDAPQPIFTRNGVPINFAFHNSIRNRGAIQALADKIWAHGGEVLDDDEGADMVLINSTRPGADQHLLQSAYDCHPDQDKSKIWVREMSFVDECIQRGCLHLESPPKRPMPGMPPGRARIAFTTEDDENLCKHLARTLPDPTFGGRQSLIFYEKLISLHKYLPDVYSWTKRHTSQSWREHYKKNKARLDLRIAEIVAEEGINPKAFHYKTRLSSPNENLEIEEDDQEEANRLADDEEEAYEANHQDNVHRTPEKGKERAVESEDQLEEENQDADDVRVPKPKTQLQSHTRSERQRTRPSTSTPNSTNEPSQTLINIDPTSQLVRQDEGGGSKVNTPGVSESEDLQPFTLSFEQPMPPAGMRTNTSRASAEPATVEEPIYHNTRSRARSRSASVNPAPAPAPAPAPDPSTKRAERKPKVRKTASSRLLSSLREASHEAEELLPEHEHEHLLPDVQSHSDMQPNPVGGLQEATNVSDLRKRGRELEDEESDDDRQVRDMLENVGENESAPVEVVVETPPRRARGRQMNNSLVAPVPGKPRGRPKKKIPSVASESSSSVVPVDGTRASAHKKKRTEEETYNSHFKPIPGTEAARQAKRMTAA</sequence>
<feature type="compositionally biased region" description="Basic and acidic residues" evidence="1">
    <location>
        <begin position="431"/>
        <end position="449"/>
    </location>
</feature>
<feature type="region of interest" description="Disordered" evidence="1">
    <location>
        <begin position="211"/>
        <end position="598"/>
    </location>
</feature>
<dbReference type="InterPro" id="IPR009057">
    <property type="entry name" value="Homeodomain-like_sf"/>
</dbReference>
<name>A0A9W8TSR6_9AGAR</name>
<evidence type="ECO:0000313" key="2">
    <source>
        <dbReference type="EMBL" id="KAJ3738782.1"/>
    </source>
</evidence>
<protein>
    <recommendedName>
        <fullName evidence="4">BRCT domain-containing protein</fullName>
    </recommendedName>
</protein>
<organism evidence="2 3">
    <name type="scientific">Lentinula detonsa</name>
    <dbReference type="NCBI Taxonomy" id="2804962"/>
    <lineage>
        <taxon>Eukaryota</taxon>
        <taxon>Fungi</taxon>
        <taxon>Dikarya</taxon>
        <taxon>Basidiomycota</taxon>
        <taxon>Agaricomycotina</taxon>
        <taxon>Agaricomycetes</taxon>
        <taxon>Agaricomycetidae</taxon>
        <taxon>Agaricales</taxon>
        <taxon>Marasmiineae</taxon>
        <taxon>Omphalotaceae</taxon>
        <taxon>Lentinula</taxon>
    </lineage>
</organism>
<feature type="compositionally biased region" description="Basic residues" evidence="1">
    <location>
        <begin position="411"/>
        <end position="421"/>
    </location>
</feature>
<feature type="compositionally biased region" description="Basic and acidic residues" evidence="1">
    <location>
        <begin position="240"/>
        <end position="260"/>
    </location>
</feature>
<dbReference type="CDD" id="cd11655">
    <property type="entry name" value="rap1_myb-like"/>
    <property type="match status" value="1"/>
</dbReference>
<dbReference type="Proteomes" id="UP001142393">
    <property type="component" value="Unassembled WGS sequence"/>
</dbReference>
<feature type="compositionally biased region" description="Low complexity" evidence="1">
    <location>
        <begin position="546"/>
        <end position="558"/>
    </location>
</feature>
<reference evidence="2 3" key="1">
    <citation type="journal article" date="2023" name="Proc. Natl. Acad. Sci. U.S.A.">
        <title>A global phylogenomic analysis of the shiitake genus Lentinula.</title>
        <authorList>
            <person name="Sierra-Patev S."/>
            <person name="Min B."/>
            <person name="Naranjo-Ortiz M."/>
            <person name="Looney B."/>
            <person name="Konkel Z."/>
            <person name="Slot J.C."/>
            <person name="Sakamoto Y."/>
            <person name="Steenwyk J.L."/>
            <person name="Rokas A."/>
            <person name="Carro J."/>
            <person name="Camarero S."/>
            <person name="Ferreira P."/>
            <person name="Molpeceres G."/>
            <person name="Ruiz-Duenas F.J."/>
            <person name="Serrano A."/>
            <person name="Henrissat B."/>
            <person name="Drula E."/>
            <person name="Hughes K.W."/>
            <person name="Mata J.L."/>
            <person name="Ishikawa N.K."/>
            <person name="Vargas-Isla R."/>
            <person name="Ushijima S."/>
            <person name="Smith C.A."/>
            <person name="Donoghue J."/>
            <person name="Ahrendt S."/>
            <person name="Andreopoulos W."/>
            <person name="He G."/>
            <person name="LaButti K."/>
            <person name="Lipzen A."/>
            <person name="Ng V."/>
            <person name="Riley R."/>
            <person name="Sandor L."/>
            <person name="Barry K."/>
            <person name="Martinez A.T."/>
            <person name="Xiao Y."/>
            <person name="Gibbons J.G."/>
            <person name="Terashima K."/>
            <person name="Grigoriev I.V."/>
            <person name="Hibbett D."/>
        </authorList>
    </citation>
    <scope>NUCLEOTIDE SEQUENCE [LARGE SCALE GENOMIC DNA]</scope>
    <source>
        <strain evidence="2 3">TFB7810</strain>
    </source>
</reference>
<feature type="compositionally biased region" description="Polar residues" evidence="1">
    <location>
        <begin position="312"/>
        <end position="322"/>
    </location>
</feature>
<comment type="caution">
    <text evidence="2">The sequence shown here is derived from an EMBL/GenBank/DDBJ whole genome shotgun (WGS) entry which is preliminary data.</text>
</comment>
<feature type="compositionally biased region" description="Low complexity" evidence="1">
    <location>
        <begin position="296"/>
        <end position="311"/>
    </location>
</feature>
<dbReference type="AlphaFoldDB" id="A0A9W8TSR6"/>
<evidence type="ECO:0008006" key="4">
    <source>
        <dbReference type="Google" id="ProtNLM"/>
    </source>
</evidence>
<evidence type="ECO:0000313" key="3">
    <source>
        <dbReference type="Proteomes" id="UP001142393"/>
    </source>
</evidence>
<dbReference type="EMBL" id="JANVFU010000022">
    <property type="protein sequence ID" value="KAJ3738782.1"/>
    <property type="molecule type" value="Genomic_DNA"/>
</dbReference>
<dbReference type="Gene3D" id="1.10.10.60">
    <property type="entry name" value="Homeodomain-like"/>
    <property type="match status" value="1"/>
</dbReference>
<feature type="compositionally biased region" description="Pro residues" evidence="1">
    <location>
        <begin position="395"/>
        <end position="405"/>
    </location>
</feature>
<proteinExistence type="predicted"/>
<evidence type="ECO:0000256" key="1">
    <source>
        <dbReference type="SAM" id="MobiDB-lite"/>
    </source>
</evidence>
<accession>A0A9W8TSR6</accession>